<dbReference type="PROSITE" id="PS50112">
    <property type="entry name" value="PAS"/>
    <property type="match status" value="1"/>
</dbReference>
<evidence type="ECO:0000259" key="3">
    <source>
        <dbReference type="PROSITE" id="PS50112"/>
    </source>
</evidence>
<evidence type="ECO:0000313" key="4">
    <source>
        <dbReference type="EMBL" id="TQS22985.1"/>
    </source>
</evidence>
<dbReference type="GO" id="GO:0016791">
    <property type="term" value="F:phosphatase activity"/>
    <property type="evidence" value="ECO:0007669"/>
    <property type="project" value="TreeGrafter"/>
</dbReference>
<evidence type="ECO:0000313" key="5">
    <source>
        <dbReference type="Proteomes" id="UP000316541"/>
    </source>
</evidence>
<comment type="caution">
    <text evidence="4">The sequence shown here is derived from an EMBL/GenBank/DDBJ whole genome shotgun (WGS) entry which is preliminary data.</text>
</comment>
<dbReference type="SMART" id="SM00091">
    <property type="entry name" value="PAS"/>
    <property type="match status" value="1"/>
</dbReference>
<gene>
    <name evidence="4" type="ORF">FLX08_06520</name>
</gene>
<feature type="coiled-coil region" evidence="2">
    <location>
        <begin position="118"/>
        <end position="149"/>
    </location>
</feature>
<dbReference type="SUPFAM" id="SSF81606">
    <property type="entry name" value="PP2C-like"/>
    <property type="match status" value="1"/>
</dbReference>
<protein>
    <submittedName>
        <fullName evidence="4">SpoIIE family protein phosphatase</fullName>
    </submittedName>
</protein>
<feature type="domain" description="PAS" evidence="3">
    <location>
        <begin position="4"/>
        <end position="56"/>
    </location>
</feature>
<keyword evidence="1" id="KW-0378">Hydrolase</keyword>
<dbReference type="SUPFAM" id="SSF55785">
    <property type="entry name" value="PYP-like sensor domain (PAS domain)"/>
    <property type="match status" value="1"/>
</dbReference>
<keyword evidence="2" id="KW-0175">Coiled coil</keyword>
<dbReference type="InterPro" id="IPR000014">
    <property type="entry name" value="PAS"/>
</dbReference>
<reference evidence="4 5" key="1">
    <citation type="submission" date="2019-07" db="EMBL/GenBank/DDBJ databases">
        <title>Microbispora hainanensis DSM 45428.</title>
        <authorList>
            <person name="Thawai C."/>
        </authorList>
    </citation>
    <scope>NUCLEOTIDE SEQUENCE [LARGE SCALE GENOMIC DNA]</scope>
    <source>
        <strain evidence="4 5">DSM 45428</strain>
    </source>
</reference>
<evidence type="ECO:0000256" key="2">
    <source>
        <dbReference type="SAM" id="Coils"/>
    </source>
</evidence>
<dbReference type="RefSeq" id="WP_142617281.1">
    <property type="nucleotide sequence ID" value="NZ_VIRM01000005.1"/>
</dbReference>
<organism evidence="4 5">
    <name type="scientific">Microbispora hainanensis</name>
    <dbReference type="NCBI Taxonomy" id="568844"/>
    <lineage>
        <taxon>Bacteria</taxon>
        <taxon>Bacillati</taxon>
        <taxon>Actinomycetota</taxon>
        <taxon>Actinomycetes</taxon>
        <taxon>Streptosporangiales</taxon>
        <taxon>Streptosporangiaceae</taxon>
        <taxon>Microbispora</taxon>
    </lineage>
</organism>
<dbReference type="EMBL" id="VIRM01000005">
    <property type="protein sequence ID" value="TQS22985.1"/>
    <property type="molecule type" value="Genomic_DNA"/>
</dbReference>
<dbReference type="Gene3D" id="3.60.40.10">
    <property type="entry name" value="PPM-type phosphatase domain"/>
    <property type="match status" value="1"/>
</dbReference>
<dbReference type="NCBIfam" id="TIGR00229">
    <property type="entry name" value="sensory_box"/>
    <property type="match status" value="1"/>
</dbReference>
<name>A0A544Z1V4_9ACTN</name>
<accession>A0A544Z1V4</accession>
<dbReference type="AlphaFoldDB" id="A0A544Z1V4"/>
<proteinExistence type="predicted"/>
<dbReference type="PANTHER" id="PTHR43156:SF2">
    <property type="entry name" value="STAGE II SPORULATION PROTEIN E"/>
    <property type="match status" value="1"/>
</dbReference>
<dbReference type="Pfam" id="PF07228">
    <property type="entry name" value="SpoIIE"/>
    <property type="match status" value="1"/>
</dbReference>
<dbReference type="InterPro" id="IPR035965">
    <property type="entry name" value="PAS-like_dom_sf"/>
</dbReference>
<dbReference type="InterPro" id="IPR036457">
    <property type="entry name" value="PPM-type-like_dom_sf"/>
</dbReference>
<evidence type="ECO:0000256" key="1">
    <source>
        <dbReference type="ARBA" id="ARBA00022801"/>
    </source>
</evidence>
<dbReference type="InterPro" id="IPR052016">
    <property type="entry name" value="Bact_Sigma-Reg"/>
</dbReference>
<dbReference type="CDD" id="cd00130">
    <property type="entry name" value="PAS"/>
    <property type="match status" value="1"/>
</dbReference>
<dbReference type="Pfam" id="PF13426">
    <property type="entry name" value="PAS_9"/>
    <property type="match status" value="1"/>
</dbReference>
<dbReference type="PANTHER" id="PTHR43156">
    <property type="entry name" value="STAGE II SPORULATION PROTEIN E-RELATED"/>
    <property type="match status" value="1"/>
</dbReference>
<dbReference type="Proteomes" id="UP000316541">
    <property type="component" value="Unassembled WGS sequence"/>
</dbReference>
<dbReference type="SMART" id="SM00331">
    <property type="entry name" value="PP2C_SIG"/>
    <property type="match status" value="1"/>
</dbReference>
<dbReference type="InterPro" id="IPR001932">
    <property type="entry name" value="PPM-type_phosphatase-like_dom"/>
</dbReference>
<sequence>MDGIEDDFEELYEHAPCGFLSTLPDGTIIRVNRTLLELTGYGPGELTGGMRIQNLLAVGDRIFYETHFAPLLAMQSVVREIAVDVRRADGTRLPVLLNAVMRDDPRVIRFCLFAATDRREYERELLRARQRAERSEAEARELARTLQRSFIPPTLPEIPGLQVAGAFRPAGRGDVVGGDFYDMHETAGGWALALGDVCGKGVDAAVVTSLARYTLRAAPIREPSPSAVLSELNRTLLRERAGRFVTAVYGRLVPAGRHFRLTVSLAGHPHPLRAAGDAVGEIGRPGNVLGLLPTVRLTDVDVDLAPGDVVLFYTDGVVEARRGEDLYGEDRLRRLLGASRAMDAAGIAEAVVDEAVAFQSGLPRDDIAVVVLKIPA</sequence>
<dbReference type="Gene3D" id="3.30.450.20">
    <property type="entry name" value="PAS domain"/>
    <property type="match status" value="1"/>
</dbReference>